<evidence type="ECO:0000256" key="1">
    <source>
        <dbReference type="SAM" id="SignalP"/>
    </source>
</evidence>
<feature type="signal peptide" evidence="1">
    <location>
        <begin position="1"/>
        <end position="25"/>
    </location>
</feature>
<feature type="chain" id="PRO_5022021547" evidence="1">
    <location>
        <begin position="26"/>
        <end position="201"/>
    </location>
</feature>
<reference evidence="2 3" key="1">
    <citation type="submission" date="2019-02" db="EMBL/GenBank/DDBJ databases">
        <title>Deep-cultivation of Planctomycetes and their phenomic and genomic characterization uncovers novel biology.</title>
        <authorList>
            <person name="Wiegand S."/>
            <person name="Jogler M."/>
            <person name="Boedeker C."/>
            <person name="Pinto D."/>
            <person name="Vollmers J."/>
            <person name="Rivas-Marin E."/>
            <person name="Kohn T."/>
            <person name="Peeters S.H."/>
            <person name="Heuer A."/>
            <person name="Rast P."/>
            <person name="Oberbeckmann S."/>
            <person name="Bunk B."/>
            <person name="Jeske O."/>
            <person name="Meyerdierks A."/>
            <person name="Storesund J.E."/>
            <person name="Kallscheuer N."/>
            <person name="Luecker S."/>
            <person name="Lage O.M."/>
            <person name="Pohl T."/>
            <person name="Merkel B.J."/>
            <person name="Hornburger P."/>
            <person name="Mueller R.-W."/>
            <person name="Bruemmer F."/>
            <person name="Labrenz M."/>
            <person name="Spormann A.M."/>
            <person name="Op den Camp H."/>
            <person name="Overmann J."/>
            <person name="Amann R."/>
            <person name="Jetten M.S.M."/>
            <person name="Mascher T."/>
            <person name="Medema M.H."/>
            <person name="Devos D.P."/>
            <person name="Kaster A.-K."/>
            <person name="Ovreas L."/>
            <person name="Rohde M."/>
            <person name="Galperin M.Y."/>
            <person name="Jogler C."/>
        </authorList>
    </citation>
    <scope>NUCLEOTIDE SEQUENCE [LARGE SCALE GENOMIC DNA]</scope>
    <source>
        <strain evidence="2 3">K23_9</strain>
    </source>
</reference>
<organism evidence="2 3">
    <name type="scientific">Stieleria marina</name>
    <dbReference type="NCBI Taxonomy" id="1930275"/>
    <lineage>
        <taxon>Bacteria</taxon>
        <taxon>Pseudomonadati</taxon>
        <taxon>Planctomycetota</taxon>
        <taxon>Planctomycetia</taxon>
        <taxon>Pirellulales</taxon>
        <taxon>Pirellulaceae</taxon>
        <taxon>Stieleria</taxon>
    </lineage>
</organism>
<evidence type="ECO:0000313" key="2">
    <source>
        <dbReference type="EMBL" id="QDT10121.1"/>
    </source>
</evidence>
<proteinExistence type="predicted"/>
<gene>
    <name evidence="2" type="ORF">K239x_20750</name>
</gene>
<protein>
    <submittedName>
        <fullName evidence="2">Uncharacterized protein</fullName>
    </submittedName>
</protein>
<keyword evidence="1" id="KW-0732">Signal</keyword>
<dbReference type="EMBL" id="CP036526">
    <property type="protein sequence ID" value="QDT10121.1"/>
    <property type="molecule type" value="Genomic_DNA"/>
</dbReference>
<name>A0A517NSL6_9BACT</name>
<dbReference type="AlphaFoldDB" id="A0A517NSL6"/>
<dbReference type="Proteomes" id="UP000319817">
    <property type="component" value="Chromosome"/>
</dbReference>
<dbReference type="RefSeq" id="WP_145417652.1">
    <property type="nucleotide sequence ID" value="NZ_CP036526.1"/>
</dbReference>
<evidence type="ECO:0000313" key="3">
    <source>
        <dbReference type="Proteomes" id="UP000319817"/>
    </source>
</evidence>
<accession>A0A517NSL6</accession>
<keyword evidence="3" id="KW-1185">Reference proteome</keyword>
<sequence length="201" mass="19588" precursor="true">MKKKHWISKLAAIAFLSFAVAQVHAFVNTSETVAVSEDSSALIDRIDSIATAIGDESLTSDEALVKINEIIDEIDGLLDTEPANEGELLDLRDALVDMRLEISGQDATQEQAVGACTSCGTAPAAGGSILSGGPIGGGSILGGGGGGFAVGGGGAIGGGGLASFLTSPLGIGAIAGTIVAVTAGGDDDDVVASMGATDGGN</sequence>